<dbReference type="PANTHER" id="PTHR11003">
    <property type="entry name" value="POTASSIUM CHANNEL, SUBFAMILY K"/>
    <property type="match status" value="1"/>
</dbReference>
<keyword evidence="7" id="KW-0407">Ion channel</keyword>
<dbReference type="Pfam" id="PF07885">
    <property type="entry name" value="Ion_trans_2"/>
    <property type="match status" value="1"/>
</dbReference>
<dbReference type="GO" id="GO:0015271">
    <property type="term" value="F:outward rectifier potassium channel activity"/>
    <property type="evidence" value="ECO:0007669"/>
    <property type="project" value="TreeGrafter"/>
</dbReference>
<reference evidence="11" key="1">
    <citation type="submission" date="2022-11" db="UniProtKB">
        <authorList>
            <consortium name="WormBaseParasite"/>
        </authorList>
    </citation>
    <scope>IDENTIFICATION</scope>
</reference>
<dbReference type="GO" id="GO:0022841">
    <property type="term" value="F:potassium ion leak channel activity"/>
    <property type="evidence" value="ECO:0007669"/>
    <property type="project" value="TreeGrafter"/>
</dbReference>
<evidence type="ECO:0000256" key="1">
    <source>
        <dbReference type="ARBA" id="ARBA00004141"/>
    </source>
</evidence>
<keyword evidence="5" id="KW-0406">Ion transport</keyword>
<feature type="transmembrane region" description="Helical" evidence="8">
    <location>
        <begin position="152"/>
        <end position="171"/>
    </location>
</feature>
<comment type="subcellular location">
    <subcellularLocation>
        <location evidence="1">Membrane</location>
        <topology evidence="1">Multi-pass membrane protein</topology>
    </subcellularLocation>
</comment>
<dbReference type="InterPro" id="IPR013099">
    <property type="entry name" value="K_chnl_dom"/>
</dbReference>
<dbReference type="SUPFAM" id="SSF81324">
    <property type="entry name" value="Voltage-gated potassium channels"/>
    <property type="match status" value="1"/>
</dbReference>
<name>A0A914D386_9BILA</name>
<feature type="transmembrane region" description="Helical" evidence="8">
    <location>
        <begin position="50"/>
        <end position="70"/>
    </location>
</feature>
<evidence type="ECO:0000256" key="6">
    <source>
        <dbReference type="ARBA" id="ARBA00023136"/>
    </source>
</evidence>
<evidence type="ECO:0000256" key="3">
    <source>
        <dbReference type="ARBA" id="ARBA00022692"/>
    </source>
</evidence>
<evidence type="ECO:0000256" key="5">
    <source>
        <dbReference type="ARBA" id="ARBA00023065"/>
    </source>
</evidence>
<evidence type="ECO:0000313" key="11">
    <source>
        <dbReference type="WBParaSite" id="ACRNAN_scaffold1830.g7003.t1"/>
    </source>
</evidence>
<evidence type="ECO:0000256" key="7">
    <source>
        <dbReference type="ARBA" id="ARBA00023303"/>
    </source>
</evidence>
<dbReference type="WBParaSite" id="ACRNAN_scaffold1830.g7003.t1">
    <property type="protein sequence ID" value="ACRNAN_scaffold1830.g7003.t1"/>
    <property type="gene ID" value="ACRNAN_scaffold1830.g7003"/>
</dbReference>
<organism evidence="10 11">
    <name type="scientific">Acrobeloides nanus</name>
    <dbReference type="NCBI Taxonomy" id="290746"/>
    <lineage>
        <taxon>Eukaryota</taxon>
        <taxon>Metazoa</taxon>
        <taxon>Ecdysozoa</taxon>
        <taxon>Nematoda</taxon>
        <taxon>Chromadorea</taxon>
        <taxon>Rhabditida</taxon>
        <taxon>Tylenchina</taxon>
        <taxon>Cephalobomorpha</taxon>
        <taxon>Cephaloboidea</taxon>
        <taxon>Cephalobidae</taxon>
        <taxon>Acrobeloides</taxon>
    </lineage>
</organism>
<keyword evidence="4 8" id="KW-1133">Transmembrane helix</keyword>
<feature type="transmembrane region" description="Helical" evidence="8">
    <location>
        <begin position="20"/>
        <end position="38"/>
    </location>
</feature>
<dbReference type="Gene3D" id="1.10.287.70">
    <property type="match status" value="1"/>
</dbReference>
<dbReference type="PANTHER" id="PTHR11003:SF66">
    <property type="entry name" value="POTASSIUM CHANNEL DOMAIN-CONTAINING PROTEIN"/>
    <property type="match status" value="1"/>
</dbReference>
<dbReference type="AlphaFoldDB" id="A0A914D386"/>
<keyword evidence="3 8" id="KW-0812">Transmembrane</keyword>
<feature type="domain" description="Potassium channel" evidence="9">
    <location>
        <begin position="138"/>
        <end position="204"/>
    </location>
</feature>
<evidence type="ECO:0000256" key="4">
    <source>
        <dbReference type="ARBA" id="ARBA00022989"/>
    </source>
</evidence>
<evidence type="ECO:0000256" key="2">
    <source>
        <dbReference type="ARBA" id="ARBA00022448"/>
    </source>
</evidence>
<feature type="transmembrane region" description="Helical" evidence="8">
    <location>
        <begin position="183"/>
        <end position="205"/>
    </location>
</feature>
<keyword evidence="2" id="KW-0813">Transport</keyword>
<evidence type="ECO:0000313" key="10">
    <source>
        <dbReference type="Proteomes" id="UP000887540"/>
    </source>
</evidence>
<proteinExistence type="predicted"/>
<sequence length="256" mass="29371">MPNALINSRSPNNTNFLQFFKAFVLKIFIVNTRVIHWLAYYHHKFGIRHLILLTVIILYTVFGGLMFNALENGHEKDEIKIIKRIMQETLRNLSLEVIRISESTDIEEQMKFQNVFFVIEKSYKTLLTVEGKYIGDTYRKSDDNSLQEIWDFQSAVFYSMTLYAAIGFGGISCSTTWGKIASIIYTAFGIPLTIVVLADIANLLLNSFTRIYNYFLNVYIPFRSLVYVSPCSFAILCSLSATQSMSIFHAPSKNNI</sequence>
<dbReference type="InterPro" id="IPR003280">
    <property type="entry name" value="2pore_dom_K_chnl"/>
</dbReference>
<feature type="transmembrane region" description="Helical" evidence="8">
    <location>
        <begin position="225"/>
        <end position="248"/>
    </location>
</feature>
<evidence type="ECO:0000259" key="9">
    <source>
        <dbReference type="Pfam" id="PF07885"/>
    </source>
</evidence>
<keyword evidence="6 8" id="KW-0472">Membrane</keyword>
<dbReference type="Proteomes" id="UP000887540">
    <property type="component" value="Unplaced"/>
</dbReference>
<dbReference type="GO" id="GO:0005886">
    <property type="term" value="C:plasma membrane"/>
    <property type="evidence" value="ECO:0007669"/>
    <property type="project" value="TreeGrafter"/>
</dbReference>
<accession>A0A914D386</accession>
<keyword evidence="10" id="KW-1185">Reference proteome</keyword>
<evidence type="ECO:0000256" key="8">
    <source>
        <dbReference type="SAM" id="Phobius"/>
    </source>
</evidence>
<dbReference type="GO" id="GO:0030322">
    <property type="term" value="P:stabilization of membrane potential"/>
    <property type="evidence" value="ECO:0007669"/>
    <property type="project" value="TreeGrafter"/>
</dbReference>
<protein>
    <submittedName>
        <fullName evidence="11">Potassium channel domain-containing protein</fullName>
    </submittedName>
</protein>